<protein>
    <submittedName>
        <fullName evidence="2">Uncharacterized protein</fullName>
    </submittedName>
</protein>
<dbReference type="OrthoDB" id="190649at2"/>
<proteinExistence type="predicted"/>
<keyword evidence="1" id="KW-0472">Membrane</keyword>
<dbReference type="AlphaFoldDB" id="A0A3S3UK12"/>
<evidence type="ECO:0000256" key="1">
    <source>
        <dbReference type="SAM" id="Phobius"/>
    </source>
</evidence>
<accession>A0A3S3UK12</accession>
<name>A0A3S3UK12_9SPHI</name>
<dbReference type="EMBL" id="SBIW01000012">
    <property type="protein sequence ID" value="RWY48199.1"/>
    <property type="molecule type" value="Genomic_DNA"/>
</dbReference>
<feature type="transmembrane region" description="Helical" evidence="1">
    <location>
        <begin position="70"/>
        <end position="86"/>
    </location>
</feature>
<organism evidence="2 3">
    <name type="scientific">Mucilaginibacter gilvus</name>
    <dbReference type="NCBI Taxonomy" id="2305909"/>
    <lineage>
        <taxon>Bacteria</taxon>
        <taxon>Pseudomonadati</taxon>
        <taxon>Bacteroidota</taxon>
        <taxon>Sphingobacteriia</taxon>
        <taxon>Sphingobacteriales</taxon>
        <taxon>Sphingobacteriaceae</taxon>
        <taxon>Mucilaginibacter</taxon>
    </lineage>
</organism>
<feature type="transmembrane region" description="Helical" evidence="1">
    <location>
        <begin position="7"/>
        <end position="25"/>
    </location>
</feature>
<evidence type="ECO:0000313" key="3">
    <source>
        <dbReference type="Proteomes" id="UP000286701"/>
    </source>
</evidence>
<feature type="transmembrane region" description="Helical" evidence="1">
    <location>
        <begin position="122"/>
        <end position="145"/>
    </location>
</feature>
<evidence type="ECO:0000313" key="2">
    <source>
        <dbReference type="EMBL" id="RWY48199.1"/>
    </source>
</evidence>
<dbReference type="Proteomes" id="UP000286701">
    <property type="component" value="Unassembled WGS sequence"/>
</dbReference>
<gene>
    <name evidence="2" type="ORF">EPL05_21390</name>
</gene>
<feature type="transmembrane region" description="Helical" evidence="1">
    <location>
        <begin position="93"/>
        <end position="116"/>
    </location>
</feature>
<comment type="caution">
    <text evidence="2">The sequence shown here is derived from an EMBL/GenBank/DDBJ whole genome shotgun (WGS) entry which is preliminary data.</text>
</comment>
<sequence length="156" mass="17285">MRRVKTCIKIIIAGLFLSGITAFPLETELHLLANLSGAAPEYLHSWINAVYQGVKVSNQVYPFLSYGTDWLAFAHIMLAVLFIGPLRNPVKNIWVIEFGMIACVAILPLAFIMGPIRGIPLFWTLVDCSFGVIGIIPLYISYIGIKKLQQFNSSGL</sequence>
<reference evidence="2 3" key="1">
    <citation type="submission" date="2019-01" db="EMBL/GenBank/DDBJ databases">
        <title>Mucilaginibacter antarcticum sp. nov., isolated from antarctic soil.</title>
        <authorList>
            <person name="Yan Y.-Q."/>
            <person name="Du Z.-J."/>
        </authorList>
    </citation>
    <scope>NUCLEOTIDE SEQUENCE [LARGE SCALE GENOMIC DNA]</scope>
    <source>
        <strain evidence="2 3">F01003</strain>
    </source>
</reference>
<keyword evidence="1" id="KW-0812">Transmembrane</keyword>
<keyword evidence="1" id="KW-1133">Transmembrane helix</keyword>
<keyword evidence="3" id="KW-1185">Reference proteome</keyword>